<sequence>MQQFRIRPEEPGDWWEVEALYDLCFAPGREALSSYRLRDDVPPVSGLSMVVRDAEEILAGAIRFWPVHVGASDALLLGPVAVHPTHQGEGLGAFLIREGIVAGREMGWQRVMLVGDAPYYSRFGFSRLHGVEMPPPTNPERVLGMDLTPGGWENVRGAVTRWRK</sequence>
<comment type="caution">
    <text evidence="2">The sequence shown here is derived from an EMBL/GenBank/DDBJ whole genome shotgun (WGS) entry which is preliminary data.</text>
</comment>
<dbReference type="Proteomes" id="UP001193035">
    <property type="component" value="Unassembled WGS sequence"/>
</dbReference>
<dbReference type="SUPFAM" id="SSF55729">
    <property type="entry name" value="Acyl-CoA N-acyltransferases (Nat)"/>
    <property type="match status" value="1"/>
</dbReference>
<dbReference type="CDD" id="cd04301">
    <property type="entry name" value="NAT_SF"/>
    <property type="match status" value="1"/>
</dbReference>
<name>A0ABY2WYP9_9RHOB</name>
<evidence type="ECO:0000313" key="3">
    <source>
        <dbReference type="Proteomes" id="UP001193035"/>
    </source>
</evidence>
<proteinExistence type="predicted"/>
<dbReference type="EMBL" id="VCPD01000003">
    <property type="protein sequence ID" value="TMV07741.1"/>
    <property type="molecule type" value="Genomic_DNA"/>
</dbReference>
<dbReference type="Gene3D" id="3.40.630.30">
    <property type="match status" value="1"/>
</dbReference>
<protein>
    <submittedName>
        <fullName evidence="2">N-acetyltransferase</fullName>
    </submittedName>
</protein>
<dbReference type="InterPro" id="IPR016181">
    <property type="entry name" value="Acyl_CoA_acyltransferase"/>
</dbReference>
<dbReference type="PROSITE" id="PS51186">
    <property type="entry name" value="GNAT"/>
    <property type="match status" value="1"/>
</dbReference>
<dbReference type="Pfam" id="PF00583">
    <property type="entry name" value="Acetyltransf_1"/>
    <property type="match status" value="1"/>
</dbReference>
<accession>A0ABY2WYP9</accession>
<dbReference type="RefSeq" id="WP_138841644.1">
    <property type="nucleotide sequence ID" value="NZ_VCPD01000003.1"/>
</dbReference>
<reference evidence="2 3" key="1">
    <citation type="submission" date="2019-05" db="EMBL/GenBank/DDBJ databases">
        <title>Ruegeria sp. nov., isolated from tidal flat.</title>
        <authorList>
            <person name="Kim W."/>
        </authorList>
    </citation>
    <scope>NUCLEOTIDE SEQUENCE [LARGE SCALE GENOMIC DNA]</scope>
    <source>
        <strain evidence="2 3">CAU 1488</strain>
    </source>
</reference>
<feature type="domain" description="N-acetyltransferase" evidence="1">
    <location>
        <begin position="4"/>
        <end position="148"/>
    </location>
</feature>
<dbReference type="InterPro" id="IPR000182">
    <property type="entry name" value="GNAT_dom"/>
</dbReference>
<evidence type="ECO:0000313" key="2">
    <source>
        <dbReference type="EMBL" id="TMV07741.1"/>
    </source>
</evidence>
<keyword evidence="3" id="KW-1185">Reference proteome</keyword>
<gene>
    <name evidence="2" type="ORF">FGK63_09750</name>
</gene>
<organism evidence="2 3">
    <name type="scientific">Ruegeria sediminis</name>
    <dbReference type="NCBI Taxonomy" id="2583820"/>
    <lineage>
        <taxon>Bacteria</taxon>
        <taxon>Pseudomonadati</taxon>
        <taxon>Pseudomonadota</taxon>
        <taxon>Alphaproteobacteria</taxon>
        <taxon>Rhodobacterales</taxon>
        <taxon>Roseobacteraceae</taxon>
        <taxon>Ruegeria</taxon>
    </lineage>
</organism>
<evidence type="ECO:0000259" key="1">
    <source>
        <dbReference type="PROSITE" id="PS51186"/>
    </source>
</evidence>